<feature type="transmembrane region" description="Helical" evidence="8">
    <location>
        <begin position="275"/>
        <end position="297"/>
    </location>
</feature>
<evidence type="ECO:0000313" key="11">
    <source>
        <dbReference type="Proteomes" id="UP000198460"/>
    </source>
</evidence>
<evidence type="ECO:0000259" key="9">
    <source>
        <dbReference type="Pfam" id="PF00482"/>
    </source>
</evidence>
<feature type="domain" description="Type II secretion system protein GspF" evidence="9">
    <location>
        <begin position="164"/>
        <end position="290"/>
    </location>
</feature>
<dbReference type="InterPro" id="IPR018076">
    <property type="entry name" value="T2SS_GspF_dom"/>
</dbReference>
<gene>
    <name evidence="10" type="ORF">BSIN_1857</name>
</gene>
<dbReference type="Proteomes" id="UP000198460">
    <property type="component" value="Unassembled WGS sequence"/>
</dbReference>
<evidence type="ECO:0000256" key="7">
    <source>
        <dbReference type="SAM" id="MobiDB-lite"/>
    </source>
</evidence>
<dbReference type="PANTHER" id="PTHR35007:SF1">
    <property type="entry name" value="PILUS ASSEMBLY PROTEIN"/>
    <property type="match status" value="1"/>
</dbReference>
<feature type="transmembrane region" description="Helical" evidence="8">
    <location>
        <begin position="309"/>
        <end position="325"/>
    </location>
</feature>
<accession>A0A238H004</accession>
<feature type="compositionally biased region" description="Gly residues" evidence="7">
    <location>
        <begin position="62"/>
        <end position="73"/>
    </location>
</feature>
<keyword evidence="2" id="KW-1003">Cell membrane</keyword>
<dbReference type="AlphaFoldDB" id="A0A238H004"/>
<evidence type="ECO:0000256" key="5">
    <source>
        <dbReference type="ARBA" id="ARBA00023136"/>
    </source>
</evidence>
<proteinExistence type="predicted"/>
<keyword evidence="4 8" id="KW-1133">Transmembrane helix</keyword>
<keyword evidence="5 8" id="KW-0472">Membrane</keyword>
<feature type="transmembrane region" description="Helical" evidence="8">
    <location>
        <begin position="130"/>
        <end position="148"/>
    </location>
</feature>
<dbReference type="PANTHER" id="PTHR35007">
    <property type="entry name" value="INTEGRAL MEMBRANE PROTEIN-RELATED"/>
    <property type="match status" value="1"/>
</dbReference>
<dbReference type="GO" id="GO:0005886">
    <property type="term" value="C:plasma membrane"/>
    <property type="evidence" value="ECO:0007669"/>
    <property type="project" value="UniProtKB-SubCell"/>
</dbReference>
<dbReference type="RefSeq" id="WP_089339471.1">
    <property type="nucleotide sequence ID" value="NZ_FXAN01000032.1"/>
</dbReference>
<keyword evidence="3 8" id="KW-0812">Transmembrane</keyword>
<feature type="coiled-coil region" evidence="6">
    <location>
        <begin position="243"/>
        <end position="270"/>
    </location>
</feature>
<evidence type="ECO:0000256" key="6">
    <source>
        <dbReference type="SAM" id="Coils"/>
    </source>
</evidence>
<reference evidence="10 11" key="1">
    <citation type="submission" date="2017-04" db="EMBL/GenBank/DDBJ databases">
        <authorList>
            <person name="Afonso C.L."/>
            <person name="Miller P.J."/>
            <person name="Scott M.A."/>
            <person name="Spackman E."/>
            <person name="Goraichik I."/>
            <person name="Dimitrov K.M."/>
            <person name="Suarez D.L."/>
            <person name="Swayne D.E."/>
        </authorList>
    </citation>
    <scope>NUCLEOTIDE SEQUENCE [LARGE SCALE GENOMIC DNA]</scope>
    <source>
        <strain evidence="10">LMG 28154</strain>
    </source>
</reference>
<evidence type="ECO:0000256" key="1">
    <source>
        <dbReference type="ARBA" id="ARBA00004651"/>
    </source>
</evidence>
<name>A0A238H004_9BURK</name>
<evidence type="ECO:0000256" key="3">
    <source>
        <dbReference type="ARBA" id="ARBA00022692"/>
    </source>
</evidence>
<organism evidence="10 11">
    <name type="scientific">Burkholderia singularis</name>
    <dbReference type="NCBI Taxonomy" id="1503053"/>
    <lineage>
        <taxon>Bacteria</taxon>
        <taxon>Pseudomonadati</taxon>
        <taxon>Pseudomonadota</taxon>
        <taxon>Betaproteobacteria</taxon>
        <taxon>Burkholderiales</taxon>
        <taxon>Burkholderiaceae</taxon>
        <taxon>Burkholderia</taxon>
        <taxon>pseudomallei group</taxon>
    </lineage>
</organism>
<evidence type="ECO:0000256" key="8">
    <source>
        <dbReference type="SAM" id="Phobius"/>
    </source>
</evidence>
<evidence type="ECO:0000313" key="10">
    <source>
        <dbReference type="EMBL" id="SMF98578.1"/>
    </source>
</evidence>
<sequence>MSSAALWALAVALLCAAAALALWRRGQTHRERAHAARFVDSRLQPASRSGATPPAEPRRAAGTGGTGGTGGATGAKPVEGFARWRERVADQWLNVSSRAGVPEIRKPLTAFVAVIAVAGLWAGMRGGLLAMAAAWMAGAAGVAFWLVARINRRRLRIVRQLPSFLDGIVRLVTLGNSVPAAFQATLQTTEQPLRDCLDHVSRLLRSGVEIDRAMFHVARLYQIDEFELVGSVLKLSVKYGGRADVMLDRMAVFMRDLEQAERELVAMSAETRLSAWVLSLLPVALGGFVIATNPGYFSAMWFDPTGRELVYLAFFLQLAGGYWLYRLARLR</sequence>
<feature type="transmembrane region" description="Helical" evidence="8">
    <location>
        <begin position="107"/>
        <end position="124"/>
    </location>
</feature>
<evidence type="ECO:0000256" key="4">
    <source>
        <dbReference type="ARBA" id="ARBA00022989"/>
    </source>
</evidence>
<dbReference type="EMBL" id="FXAN01000032">
    <property type="protein sequence ID" value="SMF98578.1"/>
    <property type="molecule type" value="Genomic_DNA"/>
</dbReference>
<protein>
    <submittedName>
        <fullName evidence="10">Flp pilus assembly protein TadB</fullName>
    </submittedName>
</protein>
<keyword evidence="6" id="KW-0175">Coiled coil</keyword>
<feature type="transmembrane region" description="Helical" evidence="8">
    <location>
        <begin position="6"/>
        <end position="23"/>
    </location>
</feature>
<comment type="subcellular location">
    <subcellularLocation>
        <location evidence="1">Cell membrane</location>
        <topology evidence="1">Multi-pass membrane protein</topology>
    </subcellularLocation>
</comment>
<dbReference type="Pfam" id="PF00482">
    <property type="entry name" value="T2SSF"/>
    <property type="match status" value="1"/>
</dbReference>
<evidence type="ECO:0000256" key="2">
    <source>
        <dbReference type="ARBA" id="ARBA00022475"/>
    </source>
</evidence>
<feature type="region of interest" description="Disordered" evidence="7">
    <location>
        <begin position="34"/>
        <end position="76"/>
    </location>
</feature>